<dbReference type="OrthoDB" id="5297911at2"/>
<dbReference type="RefSeq" id="WP_075147199.1">
    <property type="nucleotide sequence ID" value="NZ_CP018839.1"/>
</dbReference>
<name>A0A1H5UL20_9RHOO</name>
<dbReference type="Gene3D" id="2.50.20.10">
    <property type="entry name" value="Lipoprotein localisation LolA/LolB/LppX"/>
    <property type="match status" value="1"/>
</dbReference>
<protein>
    <submittedName>
        <fullName evidence="1">Uncharacterized protein</fullName>
    </submittedName>
</protein>
<evidence type="ECO:0000313" key="2">
    <source>
        <dbReference type="Proteomes" id="UP000185739"/>
    </source>
</evidence>
<dbReference type="KEGG" id="tcl:Tchl_0739"/>
<dbReference type="InterPro" id="IPR004564">
    <property type="entry name" value="OM_lipoprot_carrier_LolA-like"/>
</dbReference>
<dbReference type="STRING" id="96773.Tchl_0739"/>
<dbReference type="EMBL" id="CP018839">
    <property type="protein sequence ID" value="APR03603.1"/>
    <property type="molecule type" value="Genomic_DNA"/>
</dbReference>
<accession>A0A1H5UL20</accession>
<evidence type="ECO:0000313" key="1">
    <source>
        <dbReference type="EMBL" id="APR03603.1"/>
    </source>
</evidence>
<keyword evidence="2" id="KW-1185">Reference proteome</keyword>
<organism evidence="1 2">
    <name type="scientific">Thauera chlorobenzoica</name>
    <dbReference type="NCBI Taxonomy" id="96773"/>
    <lineage>
        <taxon>Bacteria</taxon>
        <taxon>Pseudomonadati</taxon>
        <taxon>Pseudomonadota</taxon>
        <taxon>Betaproteobacteria</taxon>
        <taxon>Rhodocyclales</taxon>
        <taxon>Zoogloeaceae</taxon>
        <taxon>Thauera</taxon>
    </lineage>
</organism>
<dbReference type="CDD" id="cd16325">
    <property type="entry name" value="LolA"/>
    <property type="match status" value="1"/>
</dbReference>
<gene>
    <name evidence="1" type="ORF">Tchl_0739</name>
</gene>
<dbReference type="SUPFAM" id="SSF89392">
    <property type="entry name" value="Prokaryotic lipoproteins and lipoprotein localization factors"/>
    <property type="match status" value="1"/>
</dbReference>
<dbReference type="Proteomes" id="UP000185739">
    <property type="component" value="Chromosome"/>
</dbReference>
<reference evidence="1 2" key="1">
    <citation type="submission" date="2016-12" db="EMBL/GenBank/DDBJ databases">
        <title>Complete genome sequence of Thauera chlorobenzoica, a Betaproteobacterium degrading haloaromatics anaerobically to CO2 and halides.</title>
        <authorList>
            <person name="Goris T."/>
            <person name="Mergelsberg M."/>
            <person name="Boll M."/>
        </authorList>
    </citation>
    <scope>NUCLEOTIDE SEQUENCE [LARGE SCALE GENOMIC DNA]</scope>
    <source>
        <strain evidence="1 2">3CB1</strain>
    </source>
</reference>
<dbReference type="InterPro" id="IPR029046">
    <property type="entry name" value="LolA/LolB/LppX"/>
</dbReference>
<dbReference type="Pfam" id="PF19574">
    <property type="entry name" value="LolA_3"/>
    <property type="match status" value="1"/>
</dbReference>
<proteinExistence type="predicted"/>
<sequence length="191" mass="21070">MIRRLFALTASLLLPVAAFGAEWNLVALMHRLAEQRSGEARFSESKHLAILAAPVLSSGVLRFRAPDRLEKITEAPRPESLVLDGDTLTVTREARRQVVRLADYPQAAAFVDSIRSTLAGDHAALERTYALHLSGARARWTLSLLPRDPKLAERVLRITIRGSDATLSEIEVLLADGDRSVMTIRDAVPTR</sequence>
<dbReference type="AlphaFoldDB" id="A0A1H5UL20"/>